<proteinExistence type="predicted"/>
<dbReference type="InterPro" id="IPR014710">
    <property type="entry name" value="RmlC-like_jellyroll"/>
</dbReference>
<dbReference type="Proteomes" id="UP000295804">
    <property type="component" value="Unassembled WGS sequence"/>
</dbReference>
<name>A0A4R7UUJ6_9PSED</name>
<protein>
    <recommendedName>
        <fullName evidence="4">dTDP-4-dehydrorhamnose 3,5-epimerase</fullName>
        <ecNumber evidence="3">5.1.3.13</ecNumber>
    </recommendedName>
    <alternativeName>
        <fullName evidence="6">Thymidine diphospho-4-keto-rhamnose 3,5-epimerase</fullName>
    </alternativeName>
    <alternativeName>
        <fullName evidence="5">dTDP-4-keto-6-deoxyglucose 3,5-epimerase</fullName>
    </alternativeName>
    <alternativeName>
        <fullName evidence="7">dTDP-6-deoxy-D-xylo-4-hexulose 3,5-epimerase</fullName>
    </alternativeName>
</protein>
<evidence type="ECO:0000256" key="5">
    <source>
        <dbReference type="ARBA" id="ARBA00029758"/>
    </source>
</evidence>
<evidence type="ECO:0000256" key="2">
    <source>
        <dbReference type="ARBA" id="ARBA00001997"/>
    </source>
</evidence>
<comment type="function">
    <text evidence="2">Catalyzes the epimerization of the C3' and C5'positions of dTDP-6-deoxy-D-xylo-4-hexulose, forming dTDP-6-deoxy-L-lyxo-4-hexulose.</text>
</comment>
<dbReference type="GO" id="GO:0008830">
    <property type="term" value="F:dTDP-4-dehydrorhamnose 3,5-epimerase activity"/>
    <property type="evidence" value="ECO:0007669"/>
    <property type="project" value="UniProtKB-EC"/>
</dbReference>
<evidence type="ECO:0000256" key="6">
    <source>
        <dbReference type="ARBA" id="ARBA00031424"/>
    </source>
</evidence>
<dbReference type="RefSeq" id="WP_134178098.1">
    <property type="nucleotide sequence ID" value="NZ_SOCQ01000024.1"/>
</dbReference>
<reference evidence="8 9" key="1">
    <citation type="submission" date="2019-03" db="EMBL/GenBank/DDBJ databases">
        <title>Genomic analyses of the natural microbiome of Caenorhabditis elegans.</title>
        <authorList>
            <person name="Samuel B."/>
        </authorList>
    </citation>
    <scope>NUCLEOTIDE SEQUENCE [LARGE SCALE GENOMIC DNA]</scope>
    <source>
        <strain evidence="8 9">BIGb0525</strain>
    </source>
</reference>
<dbReference type="PANTHER" id="PTHR21047:SF2">
    <property type="entry name" value="THYMIDINE DIPHOSPHO-4-KETO-RHAMNOSE 3,5-EPIMERASE"/>
    <property type="match status" value="1"/>
</dbReference>
<evidence type="ECO:0000256" key="7">
    <source>
        <dbReference type="ARBA" id="ARBA00033311"/>
    </source>
</evidence>
<organism evidence="8 9">
    <name type="scientific">Pseudomonas helmanticensis</name>
    <dbReference type="NCBI Taxonomy" id="1471381"/>
    <lineage>
        <taxon>Bacteria</taxon>
        <taxon>Pseudomonadati</taxon>
        <taxon>Pseudomonadota</taxon>
        <taxon>Gammaproteobacteria</taxon>
        <taxon>Pseudomonadales</taxon>
        <taxon>Pseudomonadaceae</taxon>
        <taxon>Pseudomonas</taxon>
    </lineage>
</organism>
<evidence type="ECO:0000256" key="1">
    <source>
        <dbReference type="ARBA" id="ARBA00001298"/>
    </source>
</evidence>
<dbReference type="SUPFAM" id="SSF51182">
    <property type="entry name" value="RmlC-like cupins"/>
    <property type="match status" value="1"/>
</dbReference>
<gene>
    <name evidence="8" type="ORF">EDF87_12473</name>
</gene>
<comment type="caution">
    <text evidence="8">The sequence shown here is derived from an EMBL/GenBank/DDBJ whole genome shotgun (WGS) entry which is preliminary data.</text>
</comment>
<dbReference type="GO" id="GO:0000271">
    <property type="term" value="P:polysaccharide biosynthetic process"/>
    <property type="evidence" value="ECO:0007669"/>
    <property type="project" value="TreeGrafter"/>
</dbReference>
<accession>A0A4R7UUJ6</accession>
<comment type="catalytic activity">
    <reaction evidence="1">
        <text>dTDP-4-dehydro-6-deoxy-alpha-D-glucose = dTDP-4-dehydro-beta-L-rhamnose</text>
        <dbReference type="Rhea" id="RHEA:16969"/>
        <dbReference type="ChEBI" id="CHEBI:57649"/>
        <dbReference type="ChEBI" id="CHEBI:62830"/>
        <dbReference type="EC" id="5.1.3.13"/>
    </reaction>
</comment>
<dbReference type="InterPro" id="IPR011051">
    <property type="entry name" value="RmlC_Cupin_sf"/>
</dbReference>
<dbReference type="EMBL" id="SOCQ01000024">
    <property type="protein sequence ID" value="TDV37694.1"/>
    <property type="molecule type" value="Genomic_DNA"/>
</dbReference>
<dbReference type="AlphaFoldDB" id="A0A4R7UUJ6"/>
<dbReference type="Pfam" id="PF00908">
    <property type="entry name" value="dTDP_sugar_isom"/>
    <property type="match status" value="1"/>
</dbReference>
<evidence type="ECO:0000256" key="4">
    <source>
        <dbReference type="ARBA" id="ARBA00019595"/>
    </source>
</evidence>
<dbReference type="Gene3D" id="2.60.120.10">
    <property type="entry name" value="Jelly Rolls"/>
    <property type="match status" value="2"/>
</dbReference>
<dbReference type="GO" id="GO:0019305">
    <property type="term" value="P:dTDP-rhamnose biosynthetic process"/>
    <property type="evidence" value="ECO:0007669"/>
    <property type="project" value="TreeGrafter"/>
</dbReference>
<evidence type="ECO:0000256" key="3">
    <source>
        <dbReference type="ARBA" id="ARBA00012098"/>
    </source>
</evidence>
<dbReference type="PANTHER" id="PTHR21047">
    <property type="entry name" value="DTDP-6-DEOXY-D-GLUCOSE-3,5 EPIMERASE"/>
    <property type="match status" value="1"/>
</dbReference>
<dbReference type="GO" id="GO:0005829">
    <property type="term" value="C:cytosol"/>
    <property type="evidence" value="ECO:0007669"/>
    <property type="project" value="TreeGrafter"/>
</dbReference>
<dbReference type="EC" id="5.1.3.13" evidence="3"/>
<evidence type="ECO:0000313" key="8">
    <source>
        <dbReference type="EMBL" id="TDV37694.1"/>
    </source>
</evidence>
<evidence type="ECO:0000313" key="9">
    <source>
        <dbReference type="Proteomes" id="UP000295804"/>
    </source>
</evidence>
<sequence>MFKNIEDTDYTSEFSISGLKFEANQSLSIPCGASLFNHKLISSAGPMISDFVTHEANFNYSTYGIHVGQDDRLTFMGGDRRRIEGYFVDCREESPTLHQIVRLRFNTSLKRHLVIPRGVAHTFDNLEHVVTRDEPVWYSDTNNSAWSIDNDLVSVSRDTRLEDFPVVRPNKLRLPNEAHTFLSKMSQSLLENPKAYLARFAVSIAGTETYVMLEPKQWSDDEGYLAELISNVTSPGVIAKRNRYALTGQQSFTLVPNTDSCVADVLILEENASSIARRYWHARTRKIYTFLNNEGSVIEIDCIDLRKNSPTYGKEYTSQVICDPRISLWIDQGIAYFFRCAEDMIIRCEHEVFVDINEPRDDLPMFGQDMIPLPNNETYPNLSLPVLKCPGEVVYKMAQFEQQQFNRI</sequence>
<dbReference type="InterPro" id="IPR000888">
    <property type="entry name" value="RmlC-like"/>
</dbReference>